<dbReference type="GO" id="GO:0042393">
    <property type="term" value="F:histone binding"/>
    <property type="evidence" value="ECO:0007669"/>
    <property type="project" value="TreeGrafter"/>
</dbReference>
<feature type="non-terminal residue" evidence="3">
    <location>
        <position position="1"/>
    </location>
</feature>
<dbReference type="GO" id="GO:0071354">
    <property type="term" value="P:cellular response to interleukin-6"/>
    <property type="evidence" value="ECO:0007669"/>
    <property type="project" value="TreeGrafter"/>
</dbReference>
<evidence type="ECO:0000259" key="2">
    <source>
        <dbReference type="Pfam" id="PF13871"/>
    </source>
</evidence>
<name>A0A7L3AVW2_9AVES</name>
<dbReference type="GO" id="GO:0045892">
    <property type="term" value="P:negative regulation of DNA-templated transcription"/>
    <property type="evidence" value="ECO:0007669"/>
    <property type="project" value="TreeGrafter"/>
</dbReference>
<dbReference type="InterPro" id="IPR027417">
    <property type="entry name" value="P-loop_NTPase"/>
</dbReference>
<comment type="similarity">
    <text evidence="1">Belongs to the SBNO family.</text>
</comment>
<keyword evidence="4" id="KW-1185">Reference proteome</keyword>
<dbReference type="PANTHER" id="PTHR12706:SF5">
    <property type="entry name" value="PROTEIN STRAWBERRY NOTCH HOMOLOG 2"/>
    <property type="match status" value="1"/>
</dbReference>
<accession>A0A7L3AVW2</accession>
<dbReference type="InterPro" id="IPR026741">
    <property type="entry name" value="SNO"/>
</dbReference>
<dbReference type="GO" id="GO:0002281">
    <property type="term" value="P:macrophage activation involved in immune response"/>
    <property type="evidence" value="ECO:0007669"/>
    <property type="project" value="TreeGrafter"/>
</dbReference>
<reference evidence="3 4" key="1">
    <citation type="submission" date="2019-09" db="EMBL/GenBank/DDBJ databases">
        <title>Bird 10,000 Genomes (B10K) Project - Family phase.</title>
        <authorList>
            <person name="Zhang G."/>
        </authorList>
    </citation>
    <scope>NUCLEOTIDE SEQUENCE [LARGE SCALE GENOMIC DNA]</scope>
    <source>
        <strain evidence="3">B10K-DU-003-42</strain>
        <tissue evidence="3">Mixed tissue sample</tissue>
    </source>
</reference>
<organism evidence="3 4">
    <name type="scientific">Syrrhaptes paradoxus</name>
    <name type="common">Pallas's sandgrouse</name>
    <dbReference type="NCBI Taxonomy" id="302527"/>
    <lineage>
        <taxon>Eukaryota</taxon>
        <taxon>Metazoa</taxon>
        <taxon>Chordata</taxon>
        <taxon>Craniata</taxon>
        <taxon>Vertebrata</taxon>
        <taxon>Euteleostomi</taxon>
        <taxon>Archelosauria</taxon>
        <taxon>Archosauria</taxon>
        <taxon>Dinosauria</taxon>
        <taxon>Saurischia</taxon>
        <taxon>Theropoda</taxon>
        <taxon>Coelurosauria</taxon>
        <taxon>Aves</taxon>
        <taxon>Neognathae</taxon>
        <taxon>Neoaves</taxon>
        <taxon>Columbimorphae</taxon>
        <taxon>Pterocliformes</taxon>
        <taxon>Pteroclidae</taxon>
        <taxon>Syrrhaptes</taxon>
    </lineage>
</organism>
<evidence type="ECO:0000256" key="1">
    <source>
        <dbReference type="ARBA" id="ARBA00006992"/>
    </source>
</evidence>
<dbReference type="PANTHER" id="PTHR12706">
    <property type="entry name" value="STRAWBERRY NOTCH-RELATED"/>
    <property type="match status" value="1"/>
</dbReference>
<dbReference type="SUPFAM" id="SSF52540">
    <property type="entry name" value="P-loop containing nucleoside triphosphate hydrolases"/>
    <property type="match status" value="1"/>
</dbReference>
<dbReference type="AlphaFoldDB" id="A0A7L3AVW2"/>
<dbReference type="Gene3D" id="3.40.50.300">
    <property type="entry name" value="P-loop containing nucleotide triphosphate hydrolases"/>
    <property type="match status" value="1"/>
</dbReference>
<feature type="non-terminal residue" evidence="3">
    <location>
        <position position="161"/>
    </location>
</feature>
<dbReference type="Pfam" id="PF13871">
    <property type="entry name" value="Helicase_C_4"/>
    <property type="match status" value="1"/>
</dbReference>
<comment type="caution">
    <text evidence="3">The sequence shown here is derived from an EMBL/GenBank/DDBJ whole genome shotgun (WGS) entry which is preliminary data.</text>
</comment>
<dbReference type="GO" id="GO:0030316">
    <property type="term" value="P:osteoclast differentiation"/>
    <property type="evidence" value="ECO:0007669"/>
    <property type="project" value="TreeGrafter"/>
</dbReference>
<dbReference type="GO" id="GO:0045944">
    <property type="term" value="P:positive regulation of transcription by RNA polymerase II"/>
    <property type="evidence" value="ECO:0007669"/>
    <property type="project" value="TreeGrafter"/>
</dbReference>
<dbReference type="GO" id="GO:0031490">
    <property type="term" value="F:chromatin DNA binding"/>
    <property type="evidence" value="ECO:0007669"/>
    <property type="project" value="TreeGrafter"/>
</dbReference>
<protein>
    <submittedName>
        <fullName evidence="3">SBNO2 protein</fullName>
    </submittedName>
</protein>
<evidence type="ECO:0000313" key="4">
    <source>
        <dbReference type="Proteomes" id="UP000536260"/>
    </source>
</evidence>
<dbReference type="EMBL" id="VZTO01014197">
    <property type="protein sequence ID" value="NXT23997.1"/>
    <property type="molecule type" value="Genomic_DNA"/>
</dbReference>
<gene>
    <name evidence="3" type="primary">Sbno2_0</name>
    <name evidence="3" type="ORF">SYRPAR_R12932</name>
</gene>
<proteinExistence type="inferred from homology"/>
<sequence>QMTGRKGRVVCRPDGSVMFESRAEQGLSIDHVNLKEKERFMKGEKLVAIISEASSSGISLQADRRVKNQKRRVHMTLELPWSADRAIQQFGRTHRSNQVSAPEYVFLISELAGERRFASIVAKRLESLNSLLGLPSHGALTHGDRRATESRDLSKYNFENK</sequence>
<evidence type="ECO:0000313" key="3">
    <source>
        <dbReference type="EMBL" id="NXT23997.1"/>
    </source>
</evidence>
<dbReference type="Proteomes" id="UP000536260">
    <property type="component" value="Unassembled WGS sequence"/>
</dbReference>
<dbReference type="GO" id="GO:0005634">
    <property type="term" value="C:nucleus"/>
    <property type="evidence" value="ECO:0007669"/>
    <property type="project" value="TreeGrafter"/>
</dbReference>
<dbReference type="InterPro" id="IPR026937">
    <property type="entry name" value="SBNO_Helicase_C_dom"/>
</dbReference>
<dbReference type="GO" id="GO:0050727">
    <property type="term" value="P:regulation of inflammatory response"/>
    <property type="evidence" value="ECO:0007669"/>
    <property type="project" value="TreeGrafter"/>
</dbReference>
<feature type="domain" description="Strawberry notch helicase C" evidence="2">
    <location>
        <begin position="2"/>
        <end position="161"/>
    </location>
</feature>